<evidence type="ECO:0000256" key="9">
    <source>
        <dbReference type="SAM" id="SignalP"/>
    </source>
</evidence>
<dbReference type="PANTHER" id="PTHR22811">
    <property type="entry name" value="TRANSMEMBRANE EMP24 DOMAIN-CONTAINING PROTEIN"/>
    <property type="match status" value="1"/>
</dbReference>
<dbReference type="EMBL" id="HBIM01011535">
    <property type="protein sequence ID" value="CAE0412277.1"/>
    <property type="molecule type" value="Transcribed_RNA"/>
</dbReference>
<evidence type="ECO:0000256" key="5">
    <source>
        <dbReference type="ARBA" id="ARBA00022989"/>
    </source>
</evidence>
<evidence type="ECO:0000256" key="2">
    <source>
        <dbReference type="ARBA" id="ARBA00007104"/>
    </source>
</evidence>
<dbReference type="GO" id="GO:0016020">
    <property type="term" value="C:membrane"/>
    <property type="evidence" value="ECO:0007669"/>
    <property type="project" value="UniProtKB-SubCell"/>
</dbReference>
<evidence type="ECO:0000256" key="4">
    <source>
        <dbReference type="ARBA" id="ARBA00022729"/>
    </source>
</evidence>
<comment type="subcellular location">
    <subcellularLocation>
        <location evidence="1 7">Membrane</location>
        <topology evidence="1 7">Single-pass type I membrane protein</topology>
    </subcellularLocation>
</comment>
<keyword evidence="5 8" id="KW-1133">Transmembrane helix</keyword>
<evidence type="ECO:0000256" key="8">
    <source>
        <dbReference type="SAM" id="Phobius"/>
    </source>
</evidence>
<dbReference type="InterPro" id="IPR009038">
    <property type="entry name" value="GOLD_dom"/>
</dbReference>
<feature type="domain" description="GOLD" evidence="10">
    <location>
        <begin position="33"/>
        <end position="130"/>
    </location>
</feature>
<evidence type="ECO:0000256" key="3">
    <source>
        <dbReference type="ARBA" id="ARBA00022692"/>
    </source>
</evidence>
<gene>
    <name evidence="11" type="ORF">ACOF00016_LOCUS9545</name>
</gene>
<evidence type="ECO:0000256" key="1">
    <source>
        <dbReference type="ARBA" id="ARBA00004479"/>
    </source>
</evidence>
<keyword evidence="4 9" id="KW-0732">Signal</keyword>
<dbReference type="SMART" id="SM01190">
    <property type="entry name" value="EMP24_GP25L"/>
    <property type="match status" value="1"/>
</dbReference>
<proteinExistence type="inferred from homology"/>
<dbReference type="Pfam" id="PF01105">
    <property type="entry name" value="EMP24_GP25L"/>
    <property type="match status" value="1"/>
</dbReference>
<name>A0A7S3L531_9STRA</name>
<dbReference type="AlphaFoldDB" id="A0A7S3L531"/>
<evidence type="ECO:0000313" key="11">
    <source>
        <dbReference type="EMBL" id="CAE0412277.1"/>
    </source>
</evidence>
<feature type="transmembrane region" description="Helical" evidence="8">
    <location>
        <begin position="192"/>
        <end position="214"/>
    </location>
</feature>
<sequence length="224" mass="25642">MAHCTYLALLLVVAVTTRVCNASMVVSVAYGKKECYRIRVPDKTPSIISGNFDLLDDEVDGSFITAWITKIAGYRGVGRTVWHSEEEEHEEDFSINVDPVGVYELCFELQTDPNNDEYAEAYAVGFNLRLDPAEERALDETEQGPDTKKAMEIIDSARQVETTWHNLVDHYIYLRNREALAVELSQKIQDRVMGWTVFEAALVIVMAVGQVLYWKKFFETRRYL</sequence>
<evidence type="ECO:0000259" key="10">
    <source>
        <dbReference type="PROSITE" id="PS50866"/>
    </source>
</evidence>
<dbReference type="PROSITE" id="PS50866">
    <property type="entry name" value="GOLD"/>
    <property type="match status" value="1"/>
</dbReference>
<accession>A0A7S3L531</accession>
<feature type="chain" id="PRO_5031395244" description="GOLD domain-containing protein" evidence="9">
    <location>
        <begin position="23"/>
        <end position="224"/>
    </location>
</feature>
<evidence type="ECO:0000256" key="7">
    <source>
        <dbReference type="RuleBase" id="RU003827"/>
    </source>
</evidence>
<evidence type="ECO:0000256" key="6">
    <source>
        <dbReference type="ARBA" id="ARBA00023136"/>
    </source>
</evidence>
<reference evidence="11" key="1">
    <citation type="submission" date="2021-01" db="EMBL/GenBank/DDBJ databases">
        <authorList>
            <person name="Corre E."/>
            <person name="Pelletier E."/>
            <person name="Niang G."/>
            <person name="Scheremetjew M."/>
            <person name="Finn R."/>
            <person name="Kale V."/>
            <person name="Holt S."/>
            <person name="Cochrane G."/>
            <person name="Meng A."/>
            <person name="Brown T."/>
            <person name="Cohen L."/>
        </authorList>
    </citation>
    <scope>NUCLEOTIDE SEQUENCE</scope>
    <source>
        <strain evidence="11">CCMP127</strain>
    </source>
</reference>
<keyword evidence="3 7" id="KW-0812">Transmembrane</keyword>
<protein>
    <recommendedName>
        <fullName evidence="10">GOLD domain-containing protein</fullName>
    </recommendedName>
</protein>
<organism evidence="11">
    <name type="scientific">Amphora coffeiformis</name>
    <dbReference type="NCBI Taxonomy" id="265554"/>
    <lineage>
        <taxon>Eukaryota</taxon>
        <taxon>Sar</taxon>
        <taxon>Stramenopiles</taxon>
        <taxon>Ochrophyta</taxon>
        <taxon>Bacillariophyta</taxon>
        <taxon>Bacillariophyceae</taxon>
        <taxon>Bacillariophycidae</taxon>
        <taxon>Thalassiophysales</taxon>
        <taxon>Catenulaceae</taxon>
        <taxon>Amphora</taxon>
    </lineage>
</organism>
<dbReference type="InterPro" id="IPR015720">
    <property type="entry name" value="Emp24-like"/>
</dbReference>
<feature type="signal peptide" evidence="9">
    <location>
        <begin position="1"/>
        <end position="22"/>
    </location>
</feature>
<comment type="similarity">
    <text evidence="2 7">Belongs to the EMP24/GP25L family.</text>
</comment>
<keyword evidence="6 8" id="KW-0472">Membrane</keyword>